<dbReference type="GO" id="GO:0043709">
    <property type="term" value="P:cell adhesion involved in single-species biofilm formation"/>
    <property type="evidence" value="ECO:0007669"/>
    <property type="project" value="TreeGrafter"/>
</dbReference>
<dbReference type="RefSeq" id="WP_014107157.1">
    <property type="nucleotide sequence ID" value="NC_016041.1"/>
</dbReference>
<dbReference type="InterPro" id="IPR000160">
    <property type="entry name" value="GGDEF_dom"/>
</dbReference>
<dbReference type="EMBL" id="CP003060">
    <property type="protein sequence ID" value="AEP28278.1"/>
    <property type="molecule type" value="Genomic_DNA"/>
</dbReference>
<evidence type="ECO:0000313" key="6">
    <source>
        <dbReference type="Proteomes" id="UP000009282"/>
    </source>
</evidence>
<dbReference type="GO" id="GO:1902201">
    <property type="term" value="P:negative regulation of bacterial-type flagellum-dependent cell motility"/>
    <property type="evidence" value="ECO:0007669"/>
    <property type="project" value="TreeGrafter"/>
</dbReference>
<dbReference type="Gene3D" id="3.30.70.270">
    <property type="match status" value="1"/>
</dbReference>
<dbReference type="FunFam" id="3.30.70.270:FF:000001">
    <property type="entry name" value="Diguanylate cyclase domain protein"/>
    <property type="match status" value="1"/>
</dbReference>
<dbReference type="SMART" id="SM00267">
    <property type="entry name" value="GGDEF"/>
    <property type="match status" value="1"/>
</dbReference>
<organism evidence="5 6">
    <name type="scientific">Glaciecola nitratireducens (strain JCM 12485 / KCTC 12276 / FR1064)</name>
    <dbReference type="NCBI Taxonomy" id="1085623"/>
    <lineage>
        <taxon>Bacteria</taxon>
        <taxon>Pseudomonadati</taxon>
        <taxon>Pseudomonadota</taxon>
        <taxon>Gammaproteobacteria</taxon>
        <taxon>Alteromonadales</taxon>
        <taxon>Alteromonadaceae</taxon>
        <taxon>Brumicola</taxon>
    </lineage>
</organism>
<dbReference type="AlphaFoldDB" id="G4QIT9"/>
<dbReference type="PROSITE" id="PS50887">
    <property type="entry name" value="GGDEF"/>
    <property type="match status" value="1"/>
</dbReference>
<evidence type="ECO:0000256" key="3">
    <source>
        <dbReference type="ARBA" id="ARBA00034247"/>
    </source>
</evidence>
<dbReference type="eggNOG" id="COG3706">
    <property type="taxonomic scope" value="Bacteria"/>
</dbReference>
<evidence type="ECO:0000256" key="1">
    <source>
        <dbReference type="ARBA" id="ARBA00001946"/>
    </source>
</evidence>
<dbReference type="GO" id="GO:0052621">
    <property type="term" value="F:diguanylate cyclase activity"/>
    <property type="evidence" value="ECO:0007669"/>
    <property type="project" value="UniProtKB-EC"/>
</dbReference>
<dbReference type="CDD" id="cd01949">
    <property type="entry name" value="GGDEF"/>
    <property type="match status" value="1"/>
</dbReference>
<keyword evidence="6" id="KW-1185">Reference proteome</keyword>
<dbReference type="InterPro" id="IPR043128">
    <property type="entry name" value="Rev_trsase/Diguanyl_cyclase"/>
</dbReference>
<dbReference type="PANTHER" id="PTHR45138:SF9">
    <property type="entry name" value="DIGUANYLATE CYCLASE DGCM-RELATED"/>
    <property type="match status" value="1"/>
</dbReference>
<sequence>MSKNNRKVDIVDSLAEITSYQNRDLLEQSLVKTIYELFPSADQRLFSIDQHEDSITIHLISKMGNDNQLSAVHVDYENRQKAALRLMFEKVINSGKAEYFENSDESLFESFYPVLDANNRVFAVLQSTSRVKQLKEEPLFTGILKVYSNYVNLLDKSQKDKLTGLFNRETLDQKILTILREPHKPLKQEALFSSLNKENRNKQSMKTFLAVIDIDHFKSINDRFGHLYGDEILVLVAQFMTKNFTRIDDLVYRYGGEEFVILINVDSNQQAQQAFERLRINIENHEFPQVGQVTVSIGYEEILGQSSSQEVIAAADSALYYAKQTGRNKTEYYQALVEQGVVKPSHIIESEDAILF</sequence>
<dbReference type="GO" id="GO:0005886">
    <property type="term" value="C:plasma membrane"/>
    <property type="evidence" value="ECO:0007669"/>
    <property type="project" value="TreeGrafter"/>
</dbReference>
<dbReference type="PANTHER" id="PTHR45138">
    <property type="entry name" value="REGULATORY COMPONENTS OF SENSORY TRANSDUCTION SYSTEM"/>
    <property type="match status" value="1"/>
</dbReference>
<comment type="cofactor">
    <cofactor evidence="1">
        <name>Mg(2+)</name>
        <dbReference type="ChEBI" id="CHEBI:18420"/>
    </cofactor>
</comment>
<evidence type="ECO:0000256" key="2">
    <source>
        <dbReference type="ARBA" id="ARBA00012528"/>
    </source>
</evidence>
<protein>
    <recommendedName>
        <fullName evidence="2">diguanylate cyclase</fullName>
        <ecNumber evidence="2">2.7.7.65</ecNumber>
    </recommendedName>
</protein>
<proteinExistence type="predicted"/>
<dbReference type="SUPFAM" id="SSF55073">
    <property type="entry name" value="Nucleotide cyclase"/>
    <property type="match status" value="1"/>
</dbReference>
<evidence type="ECO:0000313" key="5">
    <source>
        <dbReference type="EMBL" id="AEP28278.1"/>
    </source>
</evidence>
<dbReference type="KEGG" id="gni:GNIT_0124"/>
<dbReference type="Proteomes" id="UP000009282">
    <property type="component" value="Chromosome"/>
</dbReference>
<accession>G4QIT9</accession>
<dbReference type="InterPro" id="IPR029787">
    <property type="entry name" value="Nucleotide_cyclase"/>
</dbReference>
<dbReference type="STRING" id="1085623.GNIT_0124"/>
<reference evidence="5 6" key="1">
    <citation type="journal article" date="2011" name="J. Bacteriol.">
        <title>Complete genome sequence of seawater bacterium Glaciecola nitratireducens FR1064T.</title>
        <authorList>
            <person name="Bian F."/>
            <person name="Qin Q.L."/>
            <person name="Xie B.B."/>
            <person name="Shu Y.L."/>
            <person name="Zhang X.Y."/>
            <person name="Yu Y."/>
            <person name="Chen B."/>
            <person name="Chen X.L."/>
            <person name="Zhou B.C."/>
            <person name="Zhang Y.Z."/>
        </authorList>
    </citation>
    <scope>NUCLEOTIDE SEQUENCE [LARGE SCALE GENOMIC DNA]</scope>
    <source>
        <strain evidence="6">JCM 12485 / KCTC 12276 / FR1064</strain>
    </source>
</reference>
<dbReference type="OrthoDB" id="9803824at2"/>
<name>G4QIT9_GLANF</name>
<dbReference type="EC" id="2.7.7.65" evidence="2"/>
<dbReference type="HOGENOM" id="CLU_000445_11_3_6"/>
<feature type="domain" description="GGDEF" evidence="4">
    <location>
        <begin position="205"/>
        <end position="335"/>
    </location>
</feature>
<dbReference type="NCBIfam" id="TIGR00254">
    <property type="entry name" value="GGDEF"/>
    <property type="match status" value="1"/>
</dbReference>
<dbReference type="Pfam" id="PF00990">
    <property type="entry name" value="GGDEF"/>
    <property type="match status" value="1"/>
</dbReference>
<dbReference type="InterPro" id="IPR050469">
    <property type="entry name" value="Diguanylate_Cyclase"/>
</dbReference>
<evidence type="ECO:0000259" key="4">
    <source>
        <dbReference type="PROSITE" id="PS50887"/>
    </source>
</evidence>
<gene>
    <name evidence="5" type="ordered locus">GNIT_0124</name>
</gene>
<comment type="catalytic activity">
    <reaction evidence="3">
        <text>2 GTP = 3',3'-c-di-GMP + 2 diphosphate</text>
        <dbReference type="Rhea" id="RHEA:24898"/>
        <dbReference type="ChEBI" id="CHEBI:33019"/>
        <dbReference type="ChEBI" id="CHEBI:37565"/>
        <dbReference type="ChEBI" id="CHEBI:58805"/>
        <dbReference type="EC" id="2.7.7.65"/>
    </reaction>
</comment>